<evidence type="ECO:0000313" key="2">
    <source>
        <dbReference type="Proteomes" id="UP001497535"/>
    </source>
</evidence>
<sequence>MPKLMVSPSLCSSTSSSTRRRRSNSFITIFQMLTKFLNQRKYAAKPVLTIYVVGFA</sequence>
<name>A0ACB0ZRR3_MELEN</name>
<keyword evidence="2" id="KW-1185">Reference proteome</keyword>
<gene>
    <name evidence="1" type="ORF">MENTE1834_LOCUS28523</name>
</gene>
<dbReference type="Proteomes" id="UP001497535">
    <property type="component" value="Unassembled WGS sequence"/>
</dbReference>
<protein>
    <submittedName>
        <fullName evidence="1">Uncharacterized protein</fullName>
    </submittedName>
</protein>
<comment type="caution">
    <text evidence="1">The sequence shown here is derived from an EMBL/GenBank/DDBJ whole genome shotgun (WGS) entry which is preliminary data.</text>
</comment>
<evidence type="ECO:0000313" key="1">
    <source>
        <dbReference type="EMBL" id="CAK5081299.1"/>
    </source>
</evidence>
<organism evidence="1 2">
    <name type="scientific">Meloidogyne enterolobii</name>
    <name type="common">Root-knot nematode worm</name>
    <name type="synonym">Meloidogyne mayaguensis</name>
    <dbReference type="NCBI Taxonomy" id="390850"/>
    <lineage>
        <taxon>Eukaryota</taxon>
        <taxon>Metazoa</taxon>
        <taxon>Ecdysozoa</taxon>
        <taxon>Nematoda</taxon>
        <taxon>Chromadorea</taxon>
        <taxon>Rhabditida</taxon>
        <taxon>Tylenchina</taxon>
        <taxon>Tylenchomorpha</taxon>
        <taxon>Tylenchoidea</taxon>
        <taxon>Meloidogynidae</taxon>
        <taxon>Meloidogyninae</taxon>
        <taxon>Meloidogyne</taxon>
    </lineage>
</organism>
<dbReference type="EMBL" id="CAVMJV010000043">
    <property type="protein sequence ID" value="CAK5081299.1"/>
    <property type="molecule type" value="Genomic_DNA"/>
</dbReference>
<accession>A0ACB0ZRR3</accession>
<reference evidence="1" key="1">
    <citation type="submission" date="2023-11" db="EMBL/GenBank/DDBJ databases">
        <authorList>
            <person name="Poullet M."/>
        </authorList>
    </citation>
    <scope>NUCLEOTIDE SEQUENCE</scope>
    <source>
        <strain evidence="1">E1834</strain>
    </source>
</reference>
<proteinExistence type="predicted"/>